<protein>
    <submittedName>
        <fullName evidence="1">Uncharacterized protein</fullName>
    </submittedName>
</protein>
<evidence type="ECO:0000313" key="2">
    <source>
        <dbReference type="Proteomes" id="UP001165960"/>
    </source>
</evidence>
<comment type="caution">
    <text evidence="1">The sequence shown here is derived from an EMBL/GenBank/DDBJ whole genome shotgun (WGS) entry which is preliminary data.</text>
</comment>
<accession>A0ACC2TNX9</accession>
<keyword evidence="2" id="KW-1185">Reference proteome</keyword>
<dbReference type="EMBL" id="QTSX02002292">
    <property type="protein sequence ID" value="KAJ9076363.1"/>
    <property type="molecule type" value="Genomic_DNA"/>
</dbReference>
<reference evidence="1" key="1">
    <citation type="submission" date="2022-04" db="EMBL/GenBank/DDBJ databases">
        <title>Genome of the entomopathogenic fungus Entomophthora muscae.</title>
        <authorList>
            <person name="Elya C."/>
            <person name="Lovett B.R."/>
            <person name="Lee E."/>
            <person name="Macias A.M."/>
            <person name="Hajek A.E."/>
            <person name="De Bivort B.L."/>
            <person name="Kasson M.T."/>
            <person name="De Fine Licht H.H."/>
            <person name="Stajich J.E."/>
        </authorList>
    </citation>
    <scope>NUCLEOTIDE SEQUENCE</scope>
    <source>
        <strain evidence="1">Berkeley</strain>
    </source>
</reference>
<proteinExistence type="predicted"/>
<gene>
    <name evidence="1" type="ORF">DSO57_1027073</name>
</gene>
<evidence type="ECO:0000313" key="1">
    <source>
        <dbReference type="EMBL" id="KAJ9076363.1"/>
    </source>
</evidence>
<name>A0ACC2TNX9_9FUNG</name>
<organism evidence="1 2">
    <name type="scientific">Entomophthora muscae</name>
    <dbReference type="NCBI Taxonomy" id="34485"/>
    <lineage>
        <taxon>Eukaryota</taxon>
        <taxon>Fungi</taxon>
        <taxon>Fungi incertae sedis</taxon>
        <taxon>Zoopagomycota</taxon>
        <taxon>Entomophthoromycotina</taxon>
        <taxon>Entomophthoromycetes</taxon>
        <taxon>Entomophthorales</taxon>
        <taxon>Entomophthoraceae</taxon>
        <taxon>Entomophthora</taxon>
    </lineage>
</organism>
<dbReference type="Proteomes" id="UP001165960">
    <property type="component" value="Unassembled WGS sequence"/>
</dbReference>
<sequence>MYTNLIIASLAAFVACAPYSQTKPAGNANGKGVHGLQRRCGGFGQENWGGCNGFGGCGDFGGCGGCGGCNGWF</sequence>